<dbReference type="EMBL" id="JAXCGZ010006271">
    <property type="protein sequence ID" value="KAK7079916.1"/>
    <property type="molecule type" value="Genomic_DNA"/>
</dbReference>
<evidence type="ECO:0000313" key="2">
    <source>
        <dbReference type="EMBL" id="KAK7079916.1"/>
    </source>
</evidence>
<keyword evidence="3" id="KW-1185">Reference proteome</keyword>
<name>A0AAN8XBX1_HALRR</name>
<feature type="compositionally biased region" description="Low complexity" evidence="1">
    <location>
        <begin position="92"/>
        <end position="102"/>
    </location>
</feature>
<proteinExistence type="predicted"/>
<dbReference type="InterPro" id="IPR035915">
    <property type="entry name" value="Plakin_repeat_sf"/>
</dbReference>
<organism evidence="2 3">
    <name type="scientific">Halocaridina rubra</name>
    <name type="common">Hawaiian red shrimp</name>
    <dbReference type="NCBI Taxonomy" id="373956"/>
    <lineage>
        <taxon>Eukaryota</taxon>
        <taxon>Metazoa</taxon>
        <taxon>Ecdysozoa</taxon>
        <taxon>Arthropoda</taxon>
        <taxon>Crustacea</taxon>
        <taxon>Multicrustacea</taxon>
        <taxon>Malacostraca</taxon>
        <taxon>Eumalacostraca</taxon>
        <taxon>Eucarida</taxon>
        <taxon>Decapoda</taxon>
        <taxon>Pleocyemata</taxon>
        <taxon>Caridea</taxon>
        <taxon>Atyoidea</taxon>
        <taxon>Atyidae</taxon>
        <taxon>Halocaridina</taxon>
    </lineage>
</organism>
<dbReference type="AlphaFoldDB" id="A0AAN8XBX1"/>
<feature type="compositionally biased region" description="Polar residues" evidence="1">
    <location>
        <begin position="70"/>
        <end position="82"/>
    </location>
</feature>
<dbReference type="SMART" id="SM00250">
    <property type="entry name" value="PLEC"/>
    <property type="match status" value="4"/>
</dbReference>
<dbReference type="InterPro" id="IPR001101">
    <property type="entry name" value="Plectin_repeat"/>
</dbReference>
<evidence type="ECO:0000256" key="1">
    <source>
        <dbReference type="SAM" id="MobiDB-lite"/>
    </source>
</evidence>
<protein>
    <submittedName>
        <fullName evidence="2">Uncharacterized protein</fullName>
    </submittedName>
</protein>
<gene>
    <name evidence="2" type="ORF">SK128_017942</name>
</gene>
<sequence length="520" mass="55880">MSDSEETSDIRSVKAAADRAFGESIESDELRPQSLGVSGAVVKTAVKDISDENQIDDDTRANIPKDTSPEDTTVLSGPNISNADKGHEKSPESTSASSRGSSPGDTDSEKKMSLGEKTRERVTTEPKFSVAIGRAKILPSPDHEDDPDTFRGPAGETLTLENAVRLKKIDGDTGAVIDVARGEPLTINEAIERGVLDSVTGDVFIPVGRSITLPEVVSQGLLDRESQKCVHPETGGILTLSEALLCDIIDPVSQIVEPSTRHTITLEEAIERGIVDANTGEIQQKQGPVSVLEAVESDIFVTPAVPRIDWLPPLGMTFPVVLERGLIDGDKKEVIHPLTNDRLPLISAIEDDFILALPCPILPESVQVTQALDCKLIDIHTCTFIVPKTGEKLPVERAVESGLLHIKPMTIATPSSDAELCQEIIVTDTVKSFETITTKKAEMKAGFVLISPSEVKNVGTGEVLSVEDAKKQGIIRFSEFDGASQEKINFREAVEDGHVDFGSGTFKDPVSGEVLPIDKD</sequence>
<feature type="compositionally biased region" description="Basic and acidic residues" evidence="1">
    <location>
        <begin position="8"/>
        <end position="21"/>
    </location>
</feature>
<dbReference type="Proteomes" id="UP001381693">
    <property type="component" value="Unassembled WGS sequence"/>
</dbReference>
<accession>A0AAN8XBX1</accession>
<dbReference type="SUPFAM" id="SSF75399">
    <property type="entry name" value="Plakin repeat"/>
    <property type="match status" value="2"/>
</dbReference>
<comment type="caution">
    <text evidence="2">The sequence shown here is derived from an EMBL/GenBank/DDBJ whole genome shotgun (WGS) entry which is preliminary data.</text>
</comment>
<feature type="region of interest" description="Disordered" evidence="1">
    <location>
        <begin position="1"/>
        <end position="124"/>
    </location>
</feature>
<feature type="compositionally biased region" description="Basic and acidic residues" evidence="1">
    <location>
        <begin position="107"/>
        <end position="124"/>
    </location>
</feature>
<dbReference type="Gene3D" id="3.90.1290.10">
    <property type="entry name" value="Plakin repeat"/>
    <property type="match status" value="2"/>
</dbReference>
<evidence type="ECO:0000313" key="3">
    <source>
        <dbReference type="Proteomes" id="UP001381693"/>
    </source>
</evidence>
<reference evidence="2 3" key="1">
    <citation type="submission" date="2023-11" db="EMBL/GenBank/DDBJ databases">
        <title>Halocaridina rubra genome assembly.</title>
        <authorList>
            <person name="Smith C."/>
        </authorList>
    </citation>
    <scope>NUCLEOTIDE SEQUENCE [LARGE SCALE GENOMIC DNA]</scope>
    <source>
        <strain evidence="2">EP-1</strain>
        <tissue evidence="2">Whole</tissue>
    </source>
</reference>
<dbReference type="GO" id="GO:0005856">
    <property type="term" value="C:cytoskeleton"/>
    <property type="evidence" value="ECO:0007669"/>
    <property type="project" value="InterPro"/>
</dbReference>